<protein>
    <recommendedName>
        <fullName evidence="2">NADP-dependent oxidoreductase domain-containing protein</fullName>
    </recommendedName>
</protein>
<comment type="caution">
    <text evidence="3">The sequence shown here is derived from an EMBL/GenBank/DDBJ whole genome shotgun (WGS) entry which is preliminary data.</text>
</comment>
<dbReference type="Gene3D" id="3.20.20.100">
    <property type="entry name" value="NADP-dependent oxidoreductase domain"/>
    <property type="match status" value="1"/>
</dbReference>
<feature type="non-terminal residue" evidence="3">
    <location>
        <position position="1"/>
    </location>
</feature>
<dbReference type="EMBL" id="LLXH01002117">
    <property type="protein sequence ID" value="PKC56520.1"/>
    <property type="molecule type" value="Genomic_DNA"/>
</dbReference>
<dbReference type="InterPro" id="IPR023210">
    <property type="entry name" value="NADP_OxRdtase_dom"/>
</dbReference>
<evidence type="ECO:0000313" key="4">
    <source>
        <dbReference type="Proteomes" id="UP000232688"/>
    </source>
</evidence>
<name>A0A2N0QZU1_9GLOM</name>
<evidence type="ECO:0000259" key="2">
    <source>
        <dbReference type="Pfam" id="PF00248"/>
    </source>
</evidence>
<dbReference type="Proteomes" id="UP000232688">
    <property type="component" value="Unassembled WGS sequence"/>
</dbReference>
<dbReference type="InterPro" id="IPR050523">
    <property type="entry name" value="AKR_Detox_Biosynth"/>
</dbReference>
<organism evidence="3 4">
    <name type="scientific">Rhizophagus irregularis</name>
    <dbReference type="NCBI Taxonomy" id="588596"/>
    <lineage>
        <taxon>Eukaryota</taxon>
        <taxon>Fungi</taxon>
        <taxon>Fungi incertae sedis</taxon>
        <taxon>Mucoromycota</taxon>
        <taxon>Glomeromycotina</taxon>
        <taxon>Glomeromycetes</taxon>
        <taxon>Glomerales</taxon>
        <taxon>Glomeraceae</taxon>
        <taxon>Rhizophagus</taxon>
    </lineage>
</organism>
<dbReference type="AlphaFoldDB" id="A0A2N0QZU1"/>
<proteinExistence type="predicted"/>
<dbReference type="SUPFAM" id="SSF51430">
    <property type="entry name" value="NAD(P)-linked oxidoreductase"/>
    <property type="match status" value="1"/>
</dbReference>
<dbReference type="GO" id="GO:0016491">
    <property type="term" value="F:oxidoreductase activity"/>
    <property type="evidence" value="ECO:0007669"/>
    <property type="project" value="UniProtKB-KW"/>
</dbReference>
<dbReference type="VEuPathDB" id="FungiDB:RhiirA1_473874"/>
<evidence type="ECO:0000256" key="1">
    <source>
        <dbReference type="ARBA" id="ARBA00023002"/>
    </source>
</evidence>
<dbReference type="PANTHER" id="PTHR43364">
    <property type="entry name" value="NADH-SPECIFIC METHYLGLYOXAL REDUCTASE-RELATED"/>
    <property type="match status" value="1"/>
</dbReference>
<reference evidence="3 4" key="1">
    <citation type="submission" date="2017-10" db="EMBL/GenBank/DDBJ databases">
        <title>Extensive intraspecific genome diversity in a model arbuscular mycorrhizal fungus.</title>
        <authorList>
            <person name="Chen E.C.H."/>
            <person name="Morin E."/>
            <person name="Baudet D."/>
            <person name="Noel J."/>
            <person name="Ndikumana S."/>
            <person name="Charron P."/>
            <person name="St-Onge C."/>
            <person name="Giorgi J."/>
            <person name="Grigoriev I.V."/>
            <person name="Roux C."/>
            <person name="Martin F.M."/>
            <person name="Corradi N."/>
        </authorList>
    </citation>
    <scope>NUCLEOTIDE SEQUENCE [LARGE SCALE GENOMIC DNA]</scope>
    <source>
        <strain evidence="3 4">A1</strain>
    </source>
</reference>
<accession>A0A2N0QZU1</accession>
<reference evidence="3 4" key="2">
    <citation type="submission" date="2017-10" db="EMBL/GenBank/DDBJ databases">
        <title>Genome analyses suggest a sexual origin of heterokaryosis in a supposedly ancient asexual fungus.</title>
        <authorList>
            <person name="Corradi N."/>
            <person name="Sedzielewska K."/>
            <person name="Noel J."/>
            <person name="Charron P."/>
            <person name="Farinelli L."/>
            <person name="Marton T."/>
            <person name="Kruger M."/>
            <person name="Pelin A."/>
            <person name="Brachmann A."/>
            <person name="Corradi N."/>
        </authorList>
    </citation>
    <scope>NUCLEOTIDE SEQUENCE [LARGE SCALE GENOMIC DNA]</scope>
    <source>
        <strain evidence="3 4">A1</strain>
    </source>
</reference>
<dbReference type="InterPro" id="IPR036812">
    <property type="entry name" value="NAD(P)_OxRdtase_dom_sf"/>
</dbReference>
<gene>
    <name evidence="3" type="ORF">RhiirA1_473874</name>
</gene>
<evidence type="ECO:0000313" key="3">
    <source>
        <dbReference type="EMBL" id="PKC56520.1"/>
    </source>
</evidence>
<sequence>FLTGKYTRESVKSESRDDTVAKHSKIEKNWEILDEVIAISKEIGRTPVQVVMNWAQQKPGITSPLIGPKTVTQFEEVLKSLEFK</sequence>
<dbReference type="Pfam" id="PF00248">
    <property type="entry name" value="Aldo_ket_red"/>
    <property type="match status" value="1"/>
</dbReference>
<keyword evidence="1" id="KW-0560">Oxidoreductase</keyword>
<dbReference type="PANTHER" id="PTHR43364:SF4">
    <property type="entry name" value="NAD(P)-LINKED OXIDOREDUCTASE SUPERFAMILY PROTEIN"/>
    <property type="match status" value="1"/>
</dbReference>
<feature type="domain" description="NADP-dependent oxidoreductase" evidence="2">
    <location>
        <begin position="1"/>
        <end position="83"/>
    </location>
</feature>